<evidence type="ECO:0000256" key="1">
    <source>
        <dbReference type="SAM" id="MobiDB-lite"/>
    </source>
</evidence>
<name>A0A2P6TJN4_CHLSO</name>
<dbReference type="EMBL" id="LHPG02000013">
    <property type="protein sequence ID" value="PRW44275.1"/>
    <property type="molecule type" value="Genomic_DNA"/>
</dbReference>
<evidence type="ECO:0000256" key="2">
    <source>
        <dbReference type="SAM" id="SignalP"/>
    </source>
</evidence>
<organism evidence="3 4">
    <name type="scientific">Chlorella sorokiniana</name>
    <name type="common">Freshwater green alga</name>
    <dbReference type="NCBI Taxonomy" id="3076"/>
    <lineage>
        <taxon>Eukaryota</taxon>
        <taxon>Viridiplantae</taxon>
        <taxon>Chlorophyta</taxon>
        <taxon>core chlorophytes</taxon>
        <taxon>Trebouxiophyceae</taxon>
        <taxon>Chlorellales</taxon>
        <taxon>Chlorellaceae</taxon>
        <taxon>Chlorella clade</taxon>
        <taxon>Chlorella</taxon>
    </lineage>
</organism>
<sequence>MRAFCALLTVLALAASPAAAVSFADFLQGNPGYEFISEGVPEILEPNAAFTIFVPLLNNVTGPEAAAYPQLSPNLVLPTVYNSAADLLAAGAVTNLGNVTITLEDNPGKGVIDATFVELGDATAKIYPVAFPLGNSVLYPITVISSGNVPQQVGASASTALAAALGSAQTRVGEAPPSFFTDVPSHDLKRVGEAAFKLAGAVLDGRARAGAVVQQLDGPVDRLAQLMHEHADDERQSMPPLPTAAARHAGQRWRLEACGALFAALHRVLYACWQRLESTEQAEEEGQGEQGGQGAAGGKPKGDESGEGGDDPQEQLEQAAYLLERVQNAWGAACCSAIRSLMQAGTPGSRSLRADRHLDSILRLTTCALACTHTILLCLDPPTTAAAPVPSPKRFPVQHEALQSATIGATISLNYLEGMAPARELGADGREGRLRNTPAARQAAAALRPFPAWAHAAPLLTFLEQAVRLLPHLQVLTDRPTWLSMPGSRTSQEDWMSLQSVMGSCATNCSCLLFMLSYQIPRPGEGGPEVEKRITSFAASASKLARCMHANGCAGPMWGFINSTAGSVPRWLLHLRTEGSNQPHATAEDQGAIWSSMHQPDSKLAALVYVYSDLRPLAERYQLGDPYNENDAFGTAVLCNFAGVAAARQGGLPLLASELLRLKDRVDIEWLAEVTSSLRFGGEADTQLYCWLAKECVLAALLEVAEVLGSRPGQWTGRNKETCGSALDSIYSITLRTARKADELTGSHLAEEFEHWVEGEVAPLLRRAAGALGPAFLGTTPAMFTDMLRNTVLVKPAFWKAIRRKHLPAILSALRTLPHAGCEPLSAGEAAAARDRTCAWLGCANPACRNTSGGSEAGMNVLRCGRCRVAGFCGSACQREASLAARWAAWRDSPWRRAVNEAGTSSDHMGHIAMVPLLLALLALKTWWREGLPVLALKAATFAVTTGVQGWLSGHKGQGRRIYMAYRELFIAASCLHLQWTVRLTALHGAVNTIDHHGGSALSLLTLLLGHTTALYGAMAVLHGRLVLPASCALVTLMASTTLWSGQRMCVRVLESPGVEEPLAVLHSLLGHALSLPLPHGTASFLTPQVSSPMQQCLVVSAWLELAVGAAAPLCILLWLEGRTRPHFEERQRRQQQQQQEQQQGRQQQGQQPQGWQQPHAEQPAAEEAAGEEAGGSEPKLLSGWSGAVVFYLLCSAAWCVLCSMYSGASL</sequence>
<feature type="chain" id="PRO_5015111863" evidence="2">
    <location>
        <begin position="21"/>
        <end position="1211"/>
    </location>
</feature>
<keyword evidence="4" id="KW-1185">Reference proteome</keyword>
<dbReference type="AlphaFoldDB" id="A0A2P6TJN4"/>
<evidence type="ECO:0000313" key="3">
    <source>
        <dbReference type="EMBL" id="PRW44275.1"/>
    </source>
</evidence>
<feature type="signal peptide" evidence="2">
    <location>
        <begin position="1"/>
        <end position="20"/>
    </location>
</feature>
<dbReference type="OrthoDB" id="544200at2759"/>
<feature type="compositionally biased region" description="Low complexity" evidence="1">
    <location>
        <begin position="1135"/>
        <end position="1168"/>
    </location>
</feature>
<reference evidence="3 4" key="1">
    <citation type="journal article" date="2018" name="Plant J.">
        <title>Genome sequences of Chlorella sorokiniana UTEX 1602 and Micractinium conductrix SAG 241.80: implications to maltose excretion by a green alga.</title>
        <authorList>
            <person name="Arriola M.B."/>
            <person name="Velmurugan N."/>
            <person name="Zhang Y."/>
            <person name="Plunkett M.H."/>
            <person name="Hondzo H."/>
            <person name="Barney B.M."/>
        </authorList>
    </citation>
    <scope>NUCLEOTIDE SEQUENCE [LARGE SCALE GENOMIC DNA]</scope>
    <source>
        <strain evidence="4">UTEX 1602</strain>
    </source>
</reference>
<feature type="compositionally biased region" description="Gly residues" evidence="1">
    <location>
        <begin position="288"/>
        <end position="299"/>
    </location>
</feature>
<gene>
    <name evidence="3" type="ORF">C2E21_6731</name>
</gene>
<dbReference type="Proteomes" id="UP000239899">
    <property type="component" value="Unassembled WGS sequence"/>
</dbReference>
<comment type="caution">
    <text evidence="3">The sequence shown here is derived from an EMBL/GenBank/DDBJ whole genome shotgun (WGS) entry which is preliminary data.</text>
</comment>
<keyword evidence="2" id="KW-0732">Signal</keyword>
<feature type="region of interest" description="Disordered" evidence="1">
    <location>
        <begin position="1129"/>
        <end position="1178"/>
    </location>
</feature>
<feature type="region of interest" description="Disordered" evidence="1">
    <location>
        <begin position="281"/>
        <end position="312"/>
    </location>
</feature>
<accession>A0A2P6TJN4</accession>
<protein>
    <submittedName>
        <fullName evidence="3">Uncharacterized protein</fullName>
    </submittedName>
</protein>
<evidence type="ECO:0000313" key="4">
    <source>
        <dbReference type="Proteomes" id="UP000239899"/>
    </source>
</evidence>
<proteinExistence type="predicted"/>